<dbReference type="InterPro" id="IPR011440">
    <property type="entry name" value="DUF1543"/>
</dbReference>
<dbReference type="AlphaFoldDB" id="K6G6D3"/>
<feature type="domain" description="DUF1543" evidence="1">
    <location>
        <begin position="21"/>
        <end position="69"/>
    </location>
</feature>
<dbReference type="Proteomes" id="UP000010310">
    <property type="component" value="Unassembled WGS sequence"/>
</dbReference>
<name>K6G6D3_9GAMM</name>
<accession>K6G6D3</accession>
<evidence type="ECO:0000259" key="1">
    <source>
        <dbReference type="Pfam" id="PF07566"/>
    </source>
</evidence>
<dbReference type="STRING" id="1208365.B273_1110"/>
<reference evidence="2 3" key="1">
    <citation type="submission" date="2012-09" db="EMBL/GenBank/DDBJ databases">
        <authorList>
            <person name="Dupont C.L."/>
            <person name="Rusch D.B."/>
            <person name="Lombardo M.-J."/>
            <person name="Novotny M."/>
            <person name="Yee-Greenbaum J."/>
            <person name="Laskin R."/>
        </authorList>
    </citation>
    <scope>NUCLEOTIDE SEQUENCE [LARGE SCALE GENOMIC DNA]</scope>
    <source>
        <strain evidence="2">SAR86E</strain>
    </source>
</reference>
<evidence type="ECO:0000313" key="3">
    <source>
        <dbReference type="Proteomes" id="UP000010310"/>
    </source>
</evidence>
<organism evidence="2 3">
    <name type="scientific">SAR86 cluster bacterium SAR86E</name>
    <dbReference type="NCBI Taxonomy" id="1208365"/>
    <lineage>
        <taxon>Bacteria</taxon>
        <taxon>Pseudomonadati</taxon>
        <taxon>Pseudomonadota</taxon>
        <taxon>Gammaproteobacteria</taxon>
        <taxon>SAR86 cluster</taxon>
    </lineage>
</organism>
<dbReference type="EMBL" id="AMWX01000002">
    <property type="protein sequence ID" value="EKO36734.1"/>
    <property type="molecule type" value="Genomic_DNA"/>
</dbReference>
<comment type="caution">
    <text evidence="2">The sequence shown here is derived from an EMBL/GenBank/DDBJ whole genome shotgun (WGS) entry which is preliminary data.</text>
</comment>
<gene>
    <name evidence="2" type="ORF">B273_1110</name>
</gene>
<dbReference type="Gene3D" id="3.10.20.10">
    <property type="match status" value="1"/>
</dbReference>
<sequence length="89" mass="10337">MKLFMVHVGFYDDEVGEGIYESHINIFVAAGNPKSAKKKITSMDKFRDKKMHIDGIKEINNVDDYEVHLIKNPEQKKAKVYSYDESKKL</sequence>
<protein>
    <recommendedName>
        <fullName evidence="1">DUF1543 domain-containing protein</fullName>
    </recommendedName>
</protein>
<proteinExistence type="predicted"/>
<evidence type="ECO:0000313" key="2">
    <source>
        <dbReference type="EMBL" id="EKO36734.1"/>
    </source>
</evidence>
<dbReference type="Pfam" id="PF07566">
    <property type="entry name" value="DUF1543"/>
    <property type="match status" value="1"/>
</dbReference>
<keyword evidence="3" id="KW-1185">Reference proteome</keyword>